<keyword evidence="2" id="KW-0964">Secreted</keyword>
<proteinExistence type="evidence at transcript level"/>
<evidence type="ECO:0000256" key="3">
    <source>
        <dbReference type="SAM" id="SignalP"/>
    </source>
</evidence>
<keyword evidence="3" id="KW-0732">Signal</keyword>
<evidence type="ECO:0000313" key="5">
    <source>
        <dbReference type="EMBL" id="JAC19602.1"/>
    </source>
</evidence>
<accession>A0A023FDM9</accession>
<evidence type="ECO:0000259" key="4">
    <source>
        <dbReference type="SMART" id="SM01318"/>
    </source>
</evidence>
<dbReference type="GO" id="GO:0005576">
    <property type="term" value="C:extracellular region"/>
    <property type="evidence" value="ECO:0007669"/>
    <property type="project" value="UniProtKB-SubCell"/>
</dbReference>
<dbReference type="AlphaFoldDB" id="A0A023FDM9"/>
<evidence type="ECO:0000256" key="2">
    <source>
        <dbReference type="ARBA" id="ARBA00022525"/>
    </source>
</evidence>
<reference evidence="5" key="1">
    <citation type="submission" date="2014-03" db="EMBL/GenBank/DDBJ databases">
        <title>The sialotranscriptome of Amblyomma triste, Amblyomma parvum and Amblyomma cajennense ticks, uncovered by 454-based RNA-seq.</title>
        <authorList>
            <person name="Garcia G.R."/>
            <person name="Gardinassi L.G."/>
            <person name="Ribeiro J.M."/>
            <person name="Anatriello E."/>
            <person name="Ferreira B.R."/>
            <person name="Moreira H.N."/>
            <person name="Mafra C."/>
            <person name="Olegario M.M."/>
            <person name="Szabo P.J."/>
            <person name="Miranda-Santos I.K."/>
            <person name="Maruyama S.R."/>
        </authorList>
    </citation>
    <scope>NUCLEOTIDE SEQUENCE</scope>
    <source>
        <strain evidence="5">Uberlandia</strain>
        <tissue evidence="5">Salivary glands</tissue>
    </source>
</reference>
<protein>
    <recommendedName>
        <fullName evidence="4">Single domain-containing protein</fullName>
    </recommendedName>
</protein>
<feature type="chain" id="PRO_5001520779" description="Single domain-containing protein" evidence="3">
    <location>
        <begin position="23"/>
        <end position="103"/>
    </location>
</feature>
<organism evidence="5">
    <name type="scientific">Amblyomma cajennense</name>
    <name type="common">Cayenne tick</name>
    <name type="synonym">Acarus cajennensis</name>
    <dbReference type="NCBI Taxonomy" id="34607"/>
    <lineage>
        <taxon>Eukaryota</taxon>
        <taxon>Metazoa</taxon>
        <taxon>Ecdysozoa</taxon>
        <taxon>Arthropoda</taxon>
        <taxon>Chelicerata</taxon>
        <taxon>Arachnida</taxon>
        <taxon>Acari</taxon>
        <taxon>Parasitiformes</taxon>
        <taxon>Ixodida</taxon>
        <taxon>Ixodoidea</taxon>
        <taxon>Ixodidae</taxon>
        <taxon>Amblyomminae</taxon>
        <taxon>Amblyomma</taxon>
    </lineage>
</organism>
<dbReference type="Pfam" id="PF15430">
    <property type="entry name" value="SVWC"/>
    <property type="match status" value="1"/>
</dbReference>
<feature type="signal peptide" evidence="3">
    <location>
        <begin position="1"/>
        <end position="22"/>
    </location>
</feature>
<dbReference type="EMBL" id="GBBK01004880">
    <property type="protein sequence ID" value="JAC19602.1"/>
    <property type="molecule type" value="mRNA"/>
</dbReference>
<feature type="domain" description="Single" evidence="4">
    <location>
        <begin position="38"/>
        <end position="103"/>
    </location>
</feature>
<name>A0A023FDM9_AMBCJ</name>
<dbReference type="InterPro" id="IPR029277">
    <property type="entry name" value="SVWC_dom"/>
</dbReference>
<dbReference type="SMART" id="SM01318">
    <property type="entry name" value="SVWC"/>
    <property type="match status" value="1"/>
</dbReference>
<evidence type="ECO:0000256" key="1">
    <source>
        <dbReference type="ARBA" id="ARBA00004613"/>
    </source>
</evidence>
<sequence length="103" mass="11646">MLKFTMKVLLLTTMLMAGSVLGGVDEDLQPLEIFGGECHYRGQKLADGQKLAQKDLCELWKCRTRTKELIITGCPLGPKETSCIPRNQGYYPWPDCCKYQNLC</sequence>
<comment type="subcellular location">
    <subcellularLocation>
        <location evidence="1">Secreted</location>
    </subcellularLocation>
</comment>